<evidence type="ECO:0000313" key="2">
    <source>
        <dbReference type="Proteomes" id="UP000827976"/>
    </source>
</evidence>
<protein>
    <submittedName>
        <fullName evidence="1">Peptidase S10 serine carboxypeptidase protein</fullName>
    </submittedName>
</protein>
<accession>A0ACB7WNY3</accession>
<gene>
    <name evidence="1" type="ORF">IHE45_02G014200</name>
</gene>
<dbReference type="EMBL" id="CM037012">
    <property type="protein sequence ID" value="KAH7689933.1"/>
    <property type="molecule type" value="Genomic_DNA"/>
</dbReference>
<sequence length="466" mass="52755">MPSYRLRPQRLCQLLLLLWPLFISASIVTHLPGFHGPLPFHLETGYVGVDEVQFFYYFIESEGNPAHDPLLLWLTGGPGCSSFCALVFQNGPLKFRSVKYNGSLPTLVYHPFSWTKVSNMLFLDSPAGAGFSFSDTPETCINGDVTSSLRVHKFIRKWLIDHSKFLSNPLYVGGDSYAGKVVPFITHLISQGIESGPPPLLNLKCYSVQGYLIGNPFTGEVIDKNARVPYAHNMGIISDEIYKSTTLFCEGEDYENPTKVLCAKKLQVVEKYFDEIDMYYILAPKCPQASLKPKNLNGERRFLKDGRKKFIVPSDVPPLKCKSYGYYLSSIWANDDVVRDALHIQKGTVPEWIRCNHNFQYAFDLPSNVKYQHNLTSRGYRALVYSGDHDLVVPHIGTQTWIRSLNYSIIDDWRSWFSGGQVAGYTRTYANNLTFATIKGAGHTVPEYKPKESLAMVKRWLSNQPL</sequence>
<reference evidence="2" key="1">
    <citation type="journal article" date="2022" name="Nat. Commun.">
        <title>Chromosome evolution and the genetic basis of agronomically important traits in greater yam.</title>
        <authorList>
            <person name="Bredeson J.V."/>
            <person name="Lyons J.B."/>
            <person name="Oniyinde I.O."/>
            <person name="Okereke N.R."/>
            <person name="Kolade O."/>
            <person name="Nnabue I."/>
            <person name="Nwadili C.O."/>
            <person name="Hribova E."/>
            <person name="Parker M."/>
            <person name="Nwogha J."/>
            <person name="Shu S."/>
            <person name="Carlson J."/>
            <person name="Kariba R."/>
            <person name="Muthemba S."/>
            <person name="Knop K."/>
            <person name="Barton G.J."/>
            <person name="Sherwood A.V."/>
            <person name="Lopez-Montes A."/>
            <person name="Asiedu R."/>
            <person name="Jamnadass R."/>
            <person name="Muchugi A."/>
            <person name="Goodstein D."/>
            <person name="Egesi C.N."/>
            <person name="Featherston J."/>
            <person name="Asfaw A."/>
            <person name="Simpson G.G."/>
            <person name="Dolezel J."/>
            <person name="Hendre P.S."/>
            <person name="Van Deynze A."/>
            <person name="Kumar P.L."/>
            <person name="Obidiegwu J.E."/>
            <person name="Bhattacharjee R."/>
            <person name="Rokhsar D.S."/>
        </authorList>
    </citation>
    <scope>NUCLEOTIDE SEQUENCE [LARGE SCALE GENOMIC DNA]</scope>
    <source>
        <strain evidence="2">cv. TDa95/00328</strain>
    </source>
</reference>
<organism evidence="1 2">
    <name type="scientific">Dioscorea alata</name>
    <name type="common">Purple yam</name>
    <dbReference type="NCBI Taxonomy" id="55571"/>
    <lineage>
        <taxon>Eukaryota</taxon>
        <taxon>Viridiplantae</taxon>
        <taxon>Streptophyta</taxon>
        <taxon>Embryophyta</taxon>
        <taxon>Tracheophyta</taxon>
        <taxon>Spermatophyta</taxon>
        <taxon>Magnoliopsida</taxon>
        <taxon>Liliopsida</taxon>
        <taxon>Dioscoreales</taxon>
        <taxon>Dioscoreaceae</taxon>
        <taxon>Dioscorea</taxon>
    </lineage>
</organism>
<comment type="caution">
    <text evidence="1">The sequence shown here is derived from an EMBL/GenBank/DDBJ whole genome shotgun (WGS) entry which is preliminary data.</text>
</comment>
<evidence type="ECO:0000313" key="1">
    <source>
        <dbReference type="EMBL" id="KAH7689933.1"/>
    </source>
</evidence>
<keyword evidence="1" id="KW-0645">Protease</keyword>
<proteinExistence type="predicted"/>
<dbReference type="Proteomes" id="UP000827976">
    <property type="component" value="Chromosome 2"/>
</dbReference>
<name>A0ACB7WNY3_DIOAL</name>
<keyword evidence="1" id="KW-0378">Hydrolase</keyword>
<keyword evidence="1" id="KW-0121">Carboxypeptidase</keyword>
<keyword evidence="2" id="KW-1185">Reference proteome</keyword>